<dbReference type="GO" id="GO:0000976">
    <property type="term" value="F:transcription cis-regulatory region binding"/>
    <property type="evidence" value="ECO:0007669"/>
    <property type="project" value="TreeGrafter"/>
</dbReference>
<comment type="caution">
    <text evidence="6">The sequence shown here is derived from an EMBL/GenBank/DDBJ whole genome shotgun (WGS) entry which is preliminary data.</text>
</comment>
<dbReference type="Pfam" id="PF00126">
    <property type="entry name" value="HTH_1"/>
    <property type="match status" value="1"/>
</dbReference>
<sequence>MSLNIHQLHIFYTVAERGSFSAAAQTLHMTQPAVTMQIQALEERFGVKLLHRSTKKLELTEAGHCLLPQARKAFELMRETDHIMAKYVENLKGRLNFAASLTIGEYVLPRLLGPFLLRYPEVSVSMQVMNTTEIVESIANQGMAFGLVEAPTDDDAVVTEPVMNDELMLVAPRSHPFFQREEVTLEETIAEPLVLRERGSGTRQVMVEELERRGVLEEKLRIVSDFGSNGAVKSAVEAGLGLSVLSVWSIKNEAALGLLKPVRIQGVTFRRQFYAVRSKSSDLPMHAAVLLDYIRGLSNEPS</sequence>
<dbReference type="FunFam" id="1.10.10.10:FF:000001">
    <property type="entry name" value="LysR family transcriptional regulator"/>
    <property type="match status" value="1"/>
</dbReference>
<keyword evidence="2" id="KW-0805">Transcription regulation</keyword>
<evidence type="ECO:0000313" key="7">
    <source>
        <dbReference type="Proteomes" id="UP000535838"/>
    </source>
</evidence>
<dbReference type="InterPro" id="IPR036390">
    <property type="entry name" value="WH_DNA-bd_sf"/>
</dbReference>
<dbReference type="Gene3D" id="3.40.190.290">
    <property type="match status" value="1"/>
</dbReference>
<dbReference type="PANTHER" id="PTHR30126">
    <property type="entry name" value="HTH-TYPE TRANSCRIPTIONAL REGULATOR"/>
    <property type="match status" value="1"/>
</dbReference>
<feature type="domain" description="HTH lysR-type" evidence="5">
    <location>
        <begin position="3"/>
        <end position="60"/>
    </location>
</feature>
<keyword evidence="3" id="KW-0238">DNA-binding</keyword>
<dbReference type="PRINTS" id="PR00039">
    <property type="entry name" value="HTHLYSR"/>
</dbReference>
<protein>
    <submittedName>
        <fullName evidence="6">LysR family transcriptional regulator</fullName>
    </submittedName>
</protein>
<reference evidence="6 7" key="1">
    <citation type="submission" date="2020-08" db="EMBL/GenBank/DDBJ databases">
        <title>Cohnella phylogeny.</title>
        <authorList>
            <person name="Dunlap C."/>
        </authorList>
    </citation>
    <scope>NUCLEOTIDE SEQUENCE [LARGE SCALE GENOMIC DNA]</scope>
    <source>
        <strain evidence="6 7">DSM 25241</strain>
    </source>
</reference>
<dbReference type="Gene3D" id="1.10.10.10">
    <property type="entry name" value="Winged helix-like DNA-binding domain superfamily/Winged helix DNA-binding domain"/>
    <property type="match status" value="1"/>
</dbReference>
<evidence type="ECO:0000313" key="6">
    <source>
        <dbReference type="EMBL" id="MBB6636450.1"/>
    </source>
</evidence>
<dbReference type="CDD" id="cd08420">
    <property type="entry name" value="PBP2_CysL_like"/>
    <property type="match status" value="1"/>
</dbReference>
<evidence type="ECO:0000259" key="5">
    <source>
        <dbReference type="PROSITE" id="PS50931"/>
    </source>
</evidence>
<keyword evidence="7" id="KW-1185">Reference proteome</keyword>
<gene>
    <name evidence="6" type="ORF">H7B67_20200</name>
</gene>
<dbReference type="InterPro" id="IPR005119">
    <property type="entry name" value="LysR_subst-bd"/>
</dbReference>
<dbReference type="Proteomes" id="UP000535838">
    <property type="component" value="Unassembled WGS sequence"/>
</dbReference>
<dbReference type="SUPFAM" id="SSF46785">
    <property type="entry name" value="Winged helix' DNA-binding domain"/>
    <property type="match status" value="1"/>
</dbReference>
<organism evidence="6 7">
    <name type="scientific">Cohnella thailandensis</name>
    <dbReference type="NCBI Taxonomy" id="557557"/>
    <lineage>
        <taxon>Bacteria</taxon>
        <taxon>Bacillati</taxon>
        <taxon>Bacillota</taxon>
        <taxon>Bacilli</taxon>
        <taxon>Bacillales</taxon>
        <taxon>Paenibacillaceae</taxon>
        <taxon>Cohnella</taxon>
    </lineage>
</organism>
<dbReference type="EMBL" id="JACJVQ010000017">
    <property type="protein sequence ID" value="MBB6636450.1"/>
    <property type="molecule type" value="Genomic_DNA"/>
</dbReference>
<dbReference type="PROSITE" id="PS50931">
    <property type="entry name" value="HTH_LYSR"/>
    <property type="match status" value="1"/>
</dbReference>
<dbReference type="AlphaFoldDB" id="A0A841T319"/>
<dbReference type="InterPro" id="IPR000847">
    <property type="entry name" value="LysR_HTH_N"/>
</dbReference>
<accession>A0A841T319</accession>
<evidence type="ECO:0000256" key="3">
    <source>
        <dbReference type="ARBA" id="ARBA00023125"/>
    </source>
</evidence>
<dbReference type="PANTHER" id="PTHR30126:SF39">
    <property type="entry name" value="HTH-TYPE TRANSCRIPTIONAL REGULATOR CYSL"/>
    <property type="match status" value="1"/>
</dbReference>
<dbReference type="Pfam" id="PF03466">
    <property type="entry name" value="LysR_substrate"/>
    <property type="match status" value="1"/>
</dbReference>
<name>A0A841T319_9BACL</name>
<evidence type="ECO:0000256" key="2">
    <source>
        <dbReference type="ARBA" id="ARBA00023015"/>
    </source>
</evidence>
<evidence type="ECO:0000256" key="1">
    <source>
        <dbReference type="ARBA" id="ARBA00009437"/>
    </source>
</evidence>
<keyword evidence="4" id="KW-0804">Transcription</keyword>
<dbReference type="GO" id="GO:0003700">
    <property type="term" value="F:DNA-binding transcription factor activity"/>
    <property type="evidence" value="ECO:0007669"/>
    <property type="project" value="InterPro"/>
</dbReference>
<dbReference type="SUPFAM" id="SSF53850">
    <property type="entry name" value="Periplasmic binding protein-like II"/>
    <property type="match status" value="1"/>
</dbReference>
<comment type="similarity">
    <text evidence="1">Belongs to the LysR transcriptional regulatory family.</text>
</comment>
<dbReference type="InterPro" id="IPR036388">
    <property type="entry name" value="WH-like_DNA-bd_sf"/>
</dbReference>
<evidence type="ECO:0000256" key="4">
    <source>
        <dbReference type="ARBA" id="ARBA00023163"/>
    </source>
</evidence>
<proteinExistence type="inferred from homology"/>
<dbReference type="RefSeq" id="WP_185121651.1">
    <property type="nucleotide sequence ID" value="NZ_JACJVQ010000017.1"/>
</dbReference>